<organism evidence="1 2">
    <name type="scientific">Gimesia chilikensis</name>
    <dbReference type="NCBI Taxonomy" id="2605989"/>
    <lineage>
        <taxon>Bacteria</taxon>
        <taxon>Pseudomonadati</taxon>
        <taxon>Planctomycetota</taxon>
        <taxon>Planctomycetia</taxon>
        <taxon>Planctomycetales</taxon>
        <taxon>Planctomycetaceae</taxon>
        <taxon>Gimesia</taxon>
    </lineage>
</organism>
<evidence type="ECO:0000313" key="1">
    <source>
        <dbReference type="EMBL" id="QDU03115.1"/>
    </source>
</evidence>
<accession>A0A517WCZ0</accession>
<proteinExistence type="predicted"/>
<reference evidence="1 2" key="1">
    <citation type="submission" date="2019-02" db="EMBL/GenBank/DDBJ databases">
        <title>Deep-cultivation of Planctomycetes and their phenomic and genomic characterization uncovers novel biology.</title>
        <authorList>
            <person name="Wiegand S."/>
            <person name="Jogler M."/>
            <person name="Boedeker C."/>
            <person name="Pinto D."/>
            <person name="Vollmers J."/>
            <person name="Rivas-Marin E."/>
            <person name="Kohn T."/>
            <person name="Peeters S.H."/>
            <person name="Heuer A."/>
            <person name="Rast P."/>
            <person name="Oberbeckmann S."/>
            <person name="Bunk B."/>
            <person name="Jeske O."/>
            <person name="Meyerdierks A."/>
            <person name="Storesund J.E."/>
            <person name="Kallscheuer N."/>
            <person name="Luecker S."/>
            <person name="Lage O.M."/>
            <person name="Pohl T."/>
            <person name="Merkel B.J."/>
            <person name="Hornburger P."/>
            <person name="Mueller R.-W."/>
            <person name="Bruemmer F."/>
            <person name="Labrenz M."/>
            <person name="Spormann A.M."/>
            <person name="Op den Camp H."/>
            <person name="Overmann J."/>
            <person name="Amann R."/>
            <person name="Jetten M.S.M."/>
            <person name="Mascher T."/>
            <person name="Medema M.H."/>
            <person name="Devos D.P."/>
            <person name="Kaster A.-K."/>
            <person name="Ovreas L."/>
            <person name="Rohde M."/>
            <person name="Galperin M.Y."/>
            <person name="Jogler C."/>
        </authorList>
    </citation>
    <scope>NUCLEOTIDE SEQUENCE [LARGE SCALE GENOMIC DNA]</scope>
    <source>
        <strain evidence="1 2">V6</strain>
    </source>
</reference>
<gene>
    <name evidence="1" type="ORF">V6x_28270</name>
</gene>
<evidence type="ECO:0000313" key="2">
    <source>
        <dbReference type="Proteomes" id="UP000320722"/>
    </source>
</evidence>
<sequence length="157" mass="18266">MATPTQFEIESARAREELAAEERRGLDLAIAECGPGAKRYACWVIRDKTERIPEQRIYCCQRDGVTGWQPGHATSNERLTETDHPGYEINGERLFPFRFSIGLHTLNLYKPKSAEQLAEAREKRVSKKREKLRKSILKQQRESLFPEMYDPELQEIE</sequence>
<dbReference type="RefSeq" id="WP_145040669.1">
    <property type="nucleotide sequence ID" value="NZ_CP036347.1"/>
</dbReference>
<protein>
    <submittedName>
        <fullName evidence="1">Uncharacterized protein</fullName>
    </submittedName>
</protein>
<dbReference type="AlphaFoldDB" id="A0A517WCZ0"/>
<name>A0A517WCZ0_9PLAN</name>
<dbReference type="EMBL" id="CP036347">
    <property type="protein sequence ID" value="QDU03115.1"/>
    <property type="molecule type" value="Genomic_DNA"/>
</dbReference>
<dbReference type="Proteomes" id="UP000320722">
    <property type="component" value="Chromosome"/>
</dbReference>